<dbReference type="SUPFAM" id="SSF55785">
    <property type="entry name" value="PYP-like sensor domain (PAS domain)"/>
    <property type="match status" value="1"/>
</dbReference>
<dbReference type="InterPro" id="IPR036097">
    <property type="entry name" value="HisK_dim/P_sf"/>
</dbReference>
<dbReference type="GO" id="GO:0030295">
    <property type="term" value="F:protein kinase activator activity"/>
    <property type="evidence" value="ECO:0007669"/>
    <property type="project" value="TreeGrafter"/>
</dbReference>
<name>A0A1W1UHK2_9DEIO</name>
<keyword evidence="11" id="KW-1185">Reference proteome</keyword>
<evidence type="ECO:0000313" key="11">
    <source>
        <dbReference type="Proteomes" id="UP000192582"/>
    </source>
</evidence>
<dbReference type="AlphaFoldDB" id="A0A1W1UHK2"/>
<dbReference type="CDD" id="cd00082">
    <property type="entry name" value="HisKA"/>
    <property type="match status" value="1"/>
</dbReference>
<dbReference type="Gene3D" id="1.10.287.130">
    <property type="match status" value="1"/>
</dbReference>
<dbReference type="InterPro" id="IPR000700">
    <property type="entry name" value="PAS-assoc_C"/>
</dbReference>
<dbReference type="SUPFAM" id="SSF55874">
    <property type="entry name" value="ATPase domain of HSP90 chaperone/DNA topoisomerase II/histidine kinase"/>
    <property type="match status" value="1"/>
</dbReference>
<feature type="coiled-coil region" evidence="7">
    <location>
        <begin position="479"/>
        <end position="506"/>
    </location>
</feature>
<dbReference type="SUPFAM" id="SSF55781">
    <property type="entry name" value="GAF domain-like"/>
    <property type="match status" value="2"/>
</dbReference>
<dbReference type="Pfam" id="PF08447">
    <property type="entry name" value="PAS_3"/>
    <property type="match status" value="1"/>
</dbReference>
<dbReference type="Gene3D" id="2.10.70.100">
    <property type="match status" value="1"/>
</dbReference>
<proteinExistence type="predicted"/>
<organism evidence="10 11">
    <name type="scientific">Deinococcus hopiensis KR-140</name>
    <dbReference type="NCBI Taxonomy" id="695939"/>
    <lineage>
        <taxon>Bacteria</taxon>
        <taxon>Thermotogati</taxon>
        <taxon>Deinococcota</taxon>
        <taxon>Deinococci</taxon>
        <taxon>Deinococcales</taxon>
        <taxon>Deinococcaceae</taxon>
        <taxon>Deinococcus</taxon>
    </lineage>
</organism>
<dbReference type="PANTHER" id="PTHR42878:SF15">
    <property type="entry name" value="BACTERIOPHYTOCHROME"/>
    <property type="match status" value="1"/>
</dbReference>
<dbReference type="InterPro" id="IPR036890">
    <property type="entry name" value="HATPase_C_sf"/>
</dbReference>
<dbReference type="InterPro" id="IPR005467">
    <property type="entry name" value="His_kinase_dom"/>
</dbReference>
<dbReference type="Gene3D" id="3.30.565.10">
    <property type="entry name" value="Histidine kinase-like ATPase, C-terminal domain"/>
    <property type="match status" value="1"/>
</dbReference>
<dbReference type="EC" id="2.7.13.3" evidence="2"/>
<gene>
    <name evidence="10" type="ORF">SAMN00790413_05553</name>
</gene>
<evidence type="ECO:0000256" key="5">
    <source>
        <dbReference type="ARBA" id="ARBA00022777"/>
    </source>
</evidence>
<dbReference type="Pfam" id="PF00512">
    <property type="entry name" value="HisKA"/>
    <property type="match status" value="1"/>
</dbReference>
<keyword evidence="3" id="KW-0597">Phosphoprotein</keyword>
<evidence type="ECO:0000256" key="7">
    <source>
        <dbReference type="SAM" id="Coils"/>
    </source>
</evidence>
<dbReference type="PROSITE" id="PS50113">
    <property type="entry name" value="PAC"/>
    <property type="match status" value="1"/>
</dbReference>
<evidence type="ECO:0000256" key="6">
    <source>
        <dbReference type="ARBA" id="ARBA00023136"/>
    </source>
</evidence>
<dbReference type="InterPro" id="IPR003594">
    <property type="entry name" value="HATPase_dom"/>
</dbReference>
<dbReference type="PANTHER" id="PTHR42878">
    <property type="entry name" value="TWO-COMPONENT HISTIDINE KINASE"/>
    <property type="match status" value="1"/>
</dbReference>
<dbReference type="InterPro" id="IPR000014">
    <property type="entry name" value="PAS"/>
</dbReference>
<keyword evidence="5" id="KW-0418">Kinase</keyword>
<dbReference type="STRING" id="695939.SAMN00790413_05553"/>
<dbReference type="GO" id="GO:0007234">
    <property type="term" value="P:osmosensory signaling via phosphorelay pathway"/>
    <property type="evidence" value="ECO:0007669"/>
    <property type="project" value="TreeGrafter"/>
</dbReference>
<comment type="catalytic activity">
    <reaction evidence="1">
        <text>ATP + protein L-histidine = ADP + protein N-phospho-L-histidine.</text>
        <dbReference type="EC" id="2.7.13.3"/>
    </reaction>
</comment>
<dbReference type="InterPro" id="IPR004358">
    <property type="entry name" value="Sig_transdc_His_kin-like_C"/>
</dbReference>
<dbReference type="RefSeq" id="WP_084045831.1">
    <property type="nucleotide sequence ID" value="NZ_FWWU01000004.1"/>
</dbReference>
<dbReference type="InterPro" id="IPR050351">
    <property type="entry name" value="BphY/WalK/GraS-like"/>
</dbReference>
<dbReference type="PROSITE" id="PS50109">
    <property type="entry name" value="HIS_KIN"/>
    <property type="match status" value="1"/>
</dbReference>
<dbReference type="InterPro" id="IPR013655">
    <property type="entry name" value="PAS_fold_3"/>
</dbReference>
<evidence type="ECO:0000256" key="2">
    <source>
        <dbReference type="ARBA" id="ARBA00012438"/>
    </source>
</evidence>
<dbReference type="InterPro" id="IPR003661">
    <property type="entry name" value="HisK_dim/P_dom"/>
</dbReference>
<dbReference type="PRINTS" id="PR00344">
    <property type="entry name" value="BCTRLSENSOR"/>
</dbReference>
<evidence type="ECO:0000256" key="1">
    <source>
        <dbReference type="ARBA" id="ARBA00000085"/>
    </source>
</evidence>
<dbReference type="SUPFAM" id="SSF47384">
    <property type="entry name" value="Homodimeric domain of signal transducing histidine kinase"/>
    <property type="match status" value="1"/>
</dbReference>
<dbReference type="Gene3D" id="3.30.450.40">
    <property type="match status" value="2"/>
</dbReference>
<evidence type="ECO:0000259" key="8">
    <source>
        <dbReference type="PROSITE" id="PS50109"/>
    </source>
</evidence>
<dbReference type="GO" id="GO:0016020">
    <property type="term" value="C:membrane"/>
    <property type="evidence" value="ECO:0007669"/>
    <property type="project" value="UniProtKB-SubCell"/>
</dbReference>
<accession>A0A1W1UHK2</accession>
<dbReference type="NCBIfam" id="TIGR00229">
    <property type="entry name" value="sensory_box"/>
    <property type="match status" value="1"/>
</dbReference>
<protein>
    <recommendedName>
        <fullName evidence="2">histidine kinase</fullName>
        <ecNumber evidence="2">2.7.13.3</ecNumber>
    </recommendedName>
</protein>
<dbReference type="Pfam" id="PF02518">
    <property type="entry name" value="HATPase_c"/>
    <property type="match status" value="1"/>
</dbReference>
<dbReference type="InterPro" id="IPR035965">
    <property type="entry name" value="PAS-like_dom_sf"/>
</dbReference>
<keyword evidence="7" id="KW-0175">Coiled coil</keyword>
<dbReference type="OrthoDB" id="51401at2"/>
<dbReference type="GO" id="GO:0000155">
    <property type="term" value="F:phosphorelay sensor kinase activity"/>
    <property type="evidence" value="ECO:0007669"/>
    <property type="project" value="InterPro"/>
</dbReference>
<keyword evidence="4" id="KW-0808">Transferase</keyword>
<evidence type="ECO:0000313" key="10">
    <source>
        <dbReference type="EMBL" id="SMB80519.1"/>
    </source>
</evidence>
<dbReference type="Gene3D" id="3.30.450.20">
    <property type="entry name" value="PAS domain"/>
    <property type="match status" value="1"/>
</dbReference>
<evidence type="ECO:0000259" key="9">
    <source>
        <dbReference type="PROSITE" id="PS50113"/>
    </source>
</evidence>
<dbReference type="GO" id="GO:0000156">
    <property type="term" value="F:phosphorelay response regulator activity"/>
    <property type="evidence" value="ECO:0007669"/>
    <property type="project" value="TreeGrafter"/>
</dbReference>
<dbReference type="InterPro" id="IPR029016">
    <property type="entry name" value="GAF-like_dom_sf"/>
</dbReference>
<evidence type="ECO:0000256" key="4">
    <source>
        <dbReference type="ARBA" id="ARBA00022679"/>
    </source>
</evidence>
<dbReference type="SMART" id="SM00387">
    <property type="entry name" value="HATPase_c"/>
    <property type="match status" value="1"/>
</dbReference>
<dbReference type="Proteomes" id="UP000192582">
    <property type="component" value="Unassembled WGS sequence"/>
</dbReference>
<keyword evidence="6" id="KW-0472">Membrane</keyword>
<evidence type="ECO:0000256" key="3">
    <source>
        <dbReference type="ARBA" id="ARBA00022553"/>
    </source>
</evidence>
<dbReference type="FunFam" id="3.30.565.10:FF:000006">
    <property type="entry name" value="Sensor histidine kinase WalK"/>
    <property type="match status" value="1"/>
</dbReference>
<dbReference type="SMART" id="SM00388">
    <property type="entry name" value="HisKA"/>
    <property type="match status" value="1"/>
</dbReference>
<sequence>MADTSASEERLRLALRAAQQGAWEYDFRAGVGYRSPELQELLGVGNGAPSLGDYLGNVHPEDRPLILQNFEDFRRGRQDEAVILYRFLRDDGRALWVEQHTMVERDESGEMVRLYGLSRDVTRSKETERELVRLNADLERRVQERTRELEEERAALAAFAAFTGRAAGATDVQELAGHACEVLRAVLDVELTVYYERVDDRWQMRVASGDLPGELAGLRRGDLPVTSPAFAPILGVEEVTFLDAAHPESQAPGRSAVTAAYAPLPVPGGAQGLLSMASVERPAWSEREKAIFRAVSDSFRLALERAGAVAQLQAQKEEALGRNRALEAFAQLSRDLVLETDRLALVGRAQDIVLKLWPEGLAAYFEPEGELWWLRSQVGNTGHPEVWKRVGRGLPRATPLLLAPWSAGEAFYHDGFGSLPEVARAGLAPLRRAALLPVVVDGAPVGLFGVGLPLQDTWQAAERAFLDTAVRSLGLALERAQSVTQLAEEQRKLAAANEELEAFAYSVSHDLRTPVRHIMGFNQLLRKTLGAAAGEKSTRYLTVIDEATARMNTLIDAMLDLSRTSRLPLRPGLVDLGELVRDVRAELEVDAADRQVEWRVSPLPLVIGDPDTLRQVLVNLLSNALKYTRPRPQAHIDVWTEERPEAWAVFVRDDGVGFDPRYSGKLFGVFQRLHRQDEFEGTGVGLANVRRIINRHGGQVWAEGVPGGGATFAFSLPRQT</sequence>
<dbReference type="EMBL" id="FWWU01000004">
    <property type="protein sequence ID" value="SMB80519.1"/>
    <property type="molecule type" value="Genomic_DNA"/>
</dbReference>
<feature type="domain" description="Histidine kinase" evidence="8">
    <location>
        <begin position="506"/>
        <end position="720"/>
    </location>
</feature>
<feature type="coiled-coil region" evidence="7">
    <location>
        <begin position="124"/>
        <end position="155"/>
    </location>
</feature>
<reference evidence="10 11" key="1">
    <citation type="submission" date="2017-04" db="EMBL/GenBank/DDBJ databases">
        <authorList>
            <person name="Afonso C.L."/>
            <person name="Miller P.J."/>
            <person name="Scott M.A."/>
            <person name="Spackman E."/>
            <person name="Goraichik I."/>
            <person name="Dimitrov K.M."/>
            <person name="Suarez D.L."/>
            <person name="Swayne D.E."/>
        </authorList>
    </citation>
    <scope>NUCLEOTIDE SEQUENCE [LARGE SCALE GENOMIC DNA]</scope>
    <source>
        <strain evidence="10 11">KR-140</strain>
    </source>
</reference>
<feature type="domain" description="PAC" evidence="9">
    <location>
        <begin position="81"/>
        <end position="133"/>
    </location>
</feature>